<dbReference type="EMBL" id="FMUE01000024">
    <property type="protein sequence ID" value="SCX35886.1"/>
    <property type="molecule type" value="Genomic_DNA"/>
</dbReference>
<sequence>MMEIFLSASVPLPQRNRVFFETADVLAIREAIKALVEVVLPVGRITCGGHPAITPLLALFVREAELSPDHVTIYQSRLFEGKLPPELANFVDVRMTDAVGTDKAKSLTLMRREMITSRPFAAAVIIGGMEGIYEERDLFIAAHPYAQVLPIPSTGAAAALVYQNGRYDRELARERTYPSLFRRRLLGPGRRA</sequence>
<name>A0A1R3U678_9HYPH</name>
<evidence type="ECO:0000313" key="2">
    <source>
        <dbReference type="Proteomes" id="UP000187891"/>
    </source>
</evidence>
<dbReference type="Pfam" id="PF18180">
    <property type="entry name" value="LD_cluster3"/>
    <property type="match status" value="1"/>
</dbReference>
<protein>
    <submittedName>
        <fullName evidence="1">Uncharacterized protein</fullName>
    </submittedName>
</protein>
<proteinExistence type="predicted"/>
<dbReference type="InterPro" id="IPR041197">
    <property type="entry name" value="LD_cluster3"/>
</dbReference>
<accession>A0A1R3U678</accession>
<dbReference type="AlphaFoldDB" id="A0A1R3U678"/>
<dbReference type="RefSeq" id="WP_077123072.1">
    <property type="nucleotide sequence ID" value="NZ_FMUE01000024.1"/>
</dbReference>
<dbReference type="STRING" id="1907666.DSM25559_5200"/>
<dbReference type="Proteomes" id="UP000187891">
    <property type="component" value="Unassembled WGS sequence"/>
</dbReference>
<gene>
    <name evidence="1" type="ORF">DSM25559_5200</name>
</gene>
<evidence type="ECO:0000313" key="1">
    <source>
        <dbReference type="EMBL" id="SCX35886.1"/>
    </source>
</evidence>
<organism evidence="1 2">
    <name type="scientific">Agrobacterium rosae</name>
    <dbReference type="NCBI Taxonomy" id="1972867"/>
    <lineage>
        <taxon>Bacteria</taxon>
        <taxon>Pseudomonadati</taxon>
        <taxon>Pseudomonadota</taxon>
        <taxon>Alphaproteobacteria</taxon>
        <taxon>Hyphomicrobiales</taxon>
        <taxon>Rhizobiaceae</taxon>
        <taxon>Rhizobium/Agrobacterium group</taxon>
        <taxon>Agrobacterium</taxon>
    </lineage>
</organism>
<reference evidence="2" key="1">
    <citation type="submission" date="2016-10" db="EMBL/GenBank/DDBJ databases">
        <authorList>
            <person name="Wibberg D."/>
        </authorList>
    </citation>
    <scope>NUCLEOTIDE SEQUENCE [LARGE SCALE GENOMIC DNA]</scope>
</reference>